<evidence type="ECO:0000256" key="1">
    <source>
        <dbReference type="ARBA" id="ARBA00008421"/>
    </source>
</evidence>
<dbReference type="Gene3D" id="6.10.20.40">
    <property type="entry name" value="TEA/ATTS domain"/>
    <property type="match status" value="1"/>
</dbReference>
<dbReference type="InterPro" id="IPR038096">
    <property type="entry name" value="TEA/ATTS_sf"/>
</dbReference>
<dbReference type="AlphaFoldDB" id="A0A8H6CRW4"/>
<organism evidence="3 4">
    <name type="scientific">Letharia lupina</name>
    <dbReference type="NCBI Taxonomy" id="560253"/>
    <lineage>
        <taxon>Eukaryota</taxon>
        <taxon>Fungi</taxon>
        <taxon>Dikarya</taxon>
        <taxon>Ascomycota</taxon>
        <taxon>Pezizomycotina</taxon>
        <taxon>Lecanoromycetes</taxon>
        <taxon>OSLEUM clade</taxon>
        <taxon>Lecanoromycetidae</taxon>
        <taxon>Lecanorales</taxon>
        <taxon>Lecanorineae</taxon>
        <taxon>Parmeliaceae</taxon>
        <taxon>Letharia</taxon>
    </lineage>
</organism>
<comment type="caution">
    <text evidence="3">The sequence shown here is derived from an EMBL/GenBank/DDBJ whole genome shotgun (WGS) entry which is preliminary data.</text>
</comment>
<comment type="similarity">
    <text evidence="1">Belongs to the TEC1 family.</text>
</comment>
<sequence length="436" mass="50922">MLSVLPPELRLRIYSYVFSTRDEGLIVLRATERGDWAGDMGLPSYAMLLQDPHYERYRRRSSIRGKWPDPVEEAFHKALRWTASYQHRLNGTHRAHTDQMIEMAIYEYTGQLRHRKHVSSHIQQLRRISSRMPEASDRLTQQIVRAAAELQEADTEDTAEINQILGRIQNATFVFARRNDEIQNAAFALSQRRRTQNNQKIQARRKPRIRPEIIMLDNSVHSLFHEISRLASQNDHELSLQSLRPLGSNFLALSYVNHLFRSEVLRYIESQLSFDFSVDVTALKTFCAHVEPIHRQHVRHIAIEFVDSHASFDPSPSTTFGTYLSTNLPNLKTVFFTLIPRNPTRNDVFEYQWGQQTNDLLSNLGDLKATIILNLRWKPDCDYFEEKYVDTQGWRCIRRCEDSGEREPHAWCRPTSWSPGFYELAPRLERGCGPQE</sequence>
<proteinExistence type="inferred from homology"/>
<accession>A0A8H6CRW4</accession>
<name>A0A8H6CRW4_9LECA</name>
<dbReference type="InterPro" id="IPR000818">
    <property type="entry name" value="TEA/ATTS_dom"/>
</dbReference>
<feature type="domain" description="TEA" evidence="2">
    <location>
        <begin position="58"/>
        <end position="125"/>
    </location>
</feature>
<protein>
    <recommendedName>
        <fullName evidence="2">TEA domain-containing protein</fullName>
    </recommendedName>
</protein>
<dbReference type="Proteomes" id="UP000593566">
    <property type="component" value="Unassembled WGS sequence"/>
</dbReference>
<dbReference type="SMART" id="SM00426">
    <property type="entry name" value="TEA"/>
    <property type="match status" value="1"/>
</dbReference>
<evidence type="ECO:0000259" key="2">
    <source>
        <dbReference type="SMART" id="SM00426"/>
    </source>
</evidence>
<reference evidence="3 4" key="1">
    <citation type="journal article" date="2020" name="Genomics">
        <title>Complete, high-quality genomes from long-read metagenomic sequencing of two wolf lichen thalli reveals enigmatic genome architecture.</title>
        <authorList>
            <person name="McKenzie S.K."/>
            <person name="Walston R.F."/>
            <person name="Allen J.L."/>
        </authorList>
    </citation>
    <scope>NUCLEOTIDE SEQUENCE [LARGE SCALE GENOMIC DNA]</scope>
    <source>
        <strain evidence="3">WasteWater1</strain>
    </source>
</reference>
<dbReference type="EMBL" id="JACCJB010000004">
    <property type="protein sequence ID" value="KAF6228236.1"/>
    <property type="molecule type" value="Genomic_DNA"/>
</dbReference>
<dbReference type="RefSeq" id="XP_037156170.1">
    <property type="nucleotide sequence ID" value="XM_037298834.1"/>
</dbReference>
<gene>
    <name evidence="3" type="ORF">HO133_007966</name>
</gene>
<keyword evidence="4" id="KW-1185">Reference proteome</keyword>
<evidence type="ECO:0000313" key="3">
    <source>
        <dbReference type="EMBL" id="KAF6228236.1"/>
    </source>
</evidence>
<evidence type="ECO:0000313" key="4">
    <source>
        <dbReference type="Proteomes" id="UP000593566"/>
    </source>
</evidence>
<dbReference type="Pfam" id="PF01285">
    <property type="entry name" value="TEA"/>
    <property type="match status" value="1"/>
</dbReference>
<dbReference type="GeneID" id="59336363"/>
<dbReference type="GO" id="GO:0003700">
    <property type="term" value="F:DNA-binding transcription factor activity"/>
    <property type="evidence" value="ECO:0007669"/>
    <property type="project" value="InterPro"/>
</dbReference>